<protein>
    <recommendedName>
        <fullName evidence="2">Chromo domain-containing protein</fullName>
    </recommendedName>
</protein>
<feature type="domain" description="Chromo" evidence="2">
    <location>
        <begin position="420"/>
        <end position="468"/>
    </location>
</feature>
<evidence type="ECO:0000256" key="1">
    <source>
        <dbReference type="SAM" id="MobiDB-lite"/>
    </source>
</evidence>
<dbReference type="InterPro" id="IPR000953">
    <property type="entry name" value="Chromo/chromo_shadow_dom"/>
</dbReference>
<name>A0ABR1RL79_9PEZI</name>
<proteinExistence type="predicted"/>
<feature type="compositionally biased region" description="Polar residues" evidence="1">
    <location>
        <begin position="89"/>
        <end position="107"/>
    </location>
</feature>
<evidence type="ECO:0000313" key="3">
    <source>
        <dbReference type="EMBL" id="KAK8013581.1"/>
    </source>
</evidence>
<feature type="domain" description="Chromo" evidence="2">
    <location>
        <begin position="470"/>
        <end position="521"/>
    </location>
</feature>
<gene>
    <name evidence="3" type="ORF">PG991_009174</name>
</gene>
<organism evidence="3 4">
    <name type="scientific">Apiospora marii</name>
    <dbReference type="NCBI Taxonomy" id="335849"/>
    <lineage>
        <taxon>Eukaryota</taxon>
        <taxon>Fungi</taxon>
        <taxon>Dikarya</taxon>
        <taxon>Ascomycota</taxon>
        <taxon>Pezizomycotina</taxon>
        <taxon>Sordariomycetes</taxon>
        <taxon>Xylariomycetidae</taxon>
        <taxon>Amphisphaeriales</taxon>
        <taxon>Apiosporaceae</taxon>
        <taxon>Apiospora</taxon>
    </lineage>
</organism>
<dbReference type="EMBL" id="JAQQWI010000013">
    <property type="protein sequence ID" value="KAK8013581.1"/>
    <property type="molecule type" value="Genomic_DNA"/>
</dbReference>
<feature type="compositionally biased region" description="Polar residues" evidence="1">
    <location>
        <begin position="246"/>
        <end position="259"/>
    </location>
</feature>
<evidence type="ECO:0000259" key="2">
    <source>
        <dbReference type="SMART" id="SM00298"/>
    </source>
</evidence>
<feature type="compositionally biased region" description="Polar residues" evidence="1">
    <location>
        <begin position="197"/>
        <end position="210"/>
    </location>
</feature>
<comment type="caution">
    <text evidence="3">The sequence shown here is derived from an EMBL/GenBank/DDBJ whole genome shotgun (WGS) entry which is preliminary data.</text>
</comment>
<dbReference type="Gene3D" id="2.40.50.40">
    <property type="match status" value="2"/>
</dbReference>
<dbReference type="Proteomes" id="UP001396898">
    <property type="component" value="Unassembled WGS sequence"/>
</dbReference>
<feature type="region of interest" description="Disordered" evidence="1">
    <location>
        <begin position="225"/>
        <end position="335"/>
    </location>
</feature>
<keyword evidence="4" id="KW-1185">Reference proteome</keyword>
<feature type="region of interest" description="Disordered" evidence="1">
    <location>
        <begin position="389"/>
        <end position="416"/>
    </location>
</feature>
<feature type="compositionally biased region" description="Polar residues" evidence="1">
    <location>
        <begin position="225"/>
        <end position="235"/>
    </location>
</feature>
<reference evidence="3 4" key="1">
    <citation type="submission" date="2023-01" db="EMBL/GenBank/DDBJ databases">
        <title>Analysis of 21 Apiospora genomes using comparative genomics revels a genus with tremendous synthesis potential of carbohydrate active enzymes and secondary metabolites.</title>
        <authorList>
            <person name="Sorensen T."/>
        </authorList>
    </citation>
    <scope>NUCLEOTIDE SEQUENCE [LARGE SCALE GENOMIC DNA]</scope>
    <source>
        <strain evidence="3 4">CBS 20057</strain>
    </source>
</reference>
<evidence type="ECO:0000313" key="4">
    <source>
        <dbReference type="Proteomes" id="UP001396898"/>
    </source>
</evidence>
<accession>A0ABR1RL79</accession>
<dbReference type="SMART" id="SM00298">
    <property type="entry name" value="CHROMO"/>
    <property type="match status" value="2"/>
</dbReference>
<feature type="region of interest" description="Disordered" evidence="1">
    <location>
        <begin position="1"/>
        <end position="142"/>
    </location>
</feature>
<feature type="region of interest" description="Disordered" evidence="1">
    <location>
        <begin position="191"/>
        <end position="211"/>
    </location>
</feature>
<feature type="compositionally biased region" description="Basic residues" evidence="1">
    <location>
        <begin position="397"/>
        <end position="406"/>
    </location>
</feature>
<sequence>MVSDHSHLPTPSVPLPKPSGTPHGEKLSGDGAHIASSRRANLVPSSTMGFPMKAKESSSSGKGAHSQDPISLIEDDEFRNPTPIPPWRSGNNYQAEVSASSRQNPTLSLPPALFASGQPVARPQGPESVSFISTPPTKLGHPIVSEVRPPGAESRSLSAVKTPTAVRSSFYGIPREDFGNLPWMKAAAQRRKARKASVQSIPCLSQNKYSQPLDGLTIATSGAQLINRGTPSSSRIPDGSTIGPASKTQPDSASNTDSRGSVVAGPKRKAREELSKSDGSLPAPRCDASDDHASSRDQTATAEEQPVRKRQRRTDQPRRPSSPTSQPPHRDDPVVRSVEKLPVSNPESSNIVSNLRTASFEEIPLFDGILKRVIVNGQQTYQLQFTADKTQDTAQHGRTKKPQKPHHSSDKTNETESVVIGEVDHLIARWGSGRRAVFLLKWTDSTRDWVPRGDIDEEMVRKFEAGYDDVYEGVDILGVRGKGAKRQYKLHWKDRPLKEEGWVAERSISKRLLREHEEQSRKARD</sequence>